<evidence type="ECO:0000313" key="4">
    <source>
        <dbReference type="Proteomes" id="UP000594262"/>
    </source>
</evidence>
<reference evidence="3" key="1">
    <citation type="submission" date="2021-01" db="UniProtKB">
        <authorList>
            <consortium name="EnsemblMetazoa"/>
        </authorList>
    </citation>
    <scope>IDENTIFICATION</scope>
</reference>
<dbReference type="PANTHER" id="PTHR12232:SF15">
    <property type="entry name" value="SH3 DOMAIN-BINDING GLUTAMIC ACID-RICH PROTEIN HOMOLOG"/>
    <property type="match status" value="1"/>
</dbReference>
<evidence type="ECO:0000256" key="2">
    <source>
        <dbReference type="SAM" id="Phobius"/>
    </source>
</evidence>
<protein>
    <submittedName>
        <fullName evidence="3">Uncharacterized protein</fullName>
    </submittedName>
</protein>
<keyword evidence="2" id="KW-0472">Membrane</keyword>
<feature type="transmembrane region" description="Helical" evidence="2">
    <location>
        <begin position="44"/>
        <end position="63"/>
    </location>
</feature>
<evidence type="ECO:0000313" key="3">
    <source>
        <dbReference type="EnsemblMetazoa" id="CLYHEMP007247.1"/>
    </source>
</evidence>
<accession>A0A7M5VBM0</accession>
<dbReference type="InterPro" id="IPR051033">
    <property type="entry name" value="SH3BGR"/>
</dbReference>
<feature type="transmembrane region" description="Helical" evidence="2">
    <location>
        <begin position="12"/>
        <end position="32"/>
    </location>
</feature>
<dbReference type="Pfam" id="PF04908">
    <property type="entry name" value="SH3BGR"/>
    <property type="match status" value="1"/>
</dbReference>
<comment type="similarity">
    <text evidence="1">Belongs to the SH3BGR family.</text>
</comment>
<dbReference type="InterPro" id="IPR006993">
    <property type="entry name" value="Glut_rich_SH3-bd"/>
</dbReference>
<dbReference type="OrthoDB" id="9932926at2759"/>
<dbReference type="SUPFAM" id="SSF52833">
    <property type="entry name" value="Thioredoxin-like"/>
    <property type="match status" value="1"/>
</dbReference>
<name>A0A7M5VBM0_9CNID</name>
<proteinExistence type="inferred from homology"/>
<sequence length="160" mass="18192">LQRTVTLNSSLIAQLCLIYFEALYPLCFTIISHLTRHGEGSADFWLTVFQFYTQLSFWVICYLCQVKFNMSITCYFSTVSSNMEIKKHQQKIQMVLDGKKIQYTVVDISASEEGKAKMREIAGDPKALPPQVANGDQYCGDYGAFDAAVEEETLNEFLKL</sequence>
<evidence type="ECO:0000256" key="1">
    <source>
        <dbReference type="ARBA" id="ARBA00007764"/>
    </source>
</evidence>
<dbReference type="Proteomes" id="UP000594262">
    <property type="component" value="Unplaced"/>
</dbReference>
<dbReference type="InterPro" id="IPR036249">
    <property type="entry name" value="Thioredoxin-like_sf"/>
</dbReference>
<dbReference type="GO" id="GO:0005737">
    <property type="term" value="C:cytoplasm"/>
    <property type="evidence" value="ECO:0007669"/>
    <property type="project" value="TreeGrafter"/>
</dbReference>
<organism evidence="3 4">
    <name type="scientific">Clytia hemisphaerica</name>
    <dbReference type="NCBI Taxonomy" id="252671"/>
    <lineage>
        <taxon>Eukaryota</taxon>
        <taxon>Metazoa</taxon>
        <taxon>Cnidaria</taxon>
        <taxon>Hydrozoa</taxon>
        <taxon>Hydroidolina</taxon>
        <taxon>Leptothecata</taxon>
        <taxon>Obeliida</taxon>
        <taxon>Clytiidae</taxon>
        <taxon>Clytia</taxon>
    </lineage>
</organism>
<dbReference type="AlphaFoldDB" id="A0A7M5VBM0"/>
<keyword evidence="2" id="KW-0812">Transmembrane</keyword>
<dbReference type="Gene3D" id="3.40.30.10">
    <property type="entry name" value="Glutaredoxin"/>
    <property type="match status" value="1"/>
</dbReference>
<keyword evidence="4" id="KW-1185">Reference proteome</keyword>
<dbReference type="CDD" id="cd03030">
    <property type="entry name" value="GRX_SH3BGR"/>
    <property type="match status" value="1"/>
</dbReference>
<keyword evidence="2" id="KW-1133">Transmembrane helix</keyword>
<dbReference type="EnsemblMetazoa" id="CLYHEMT007247.1">
    <property type="protein sequence ID" value="CLYHEMP007247.1"/>
    <property type="gene ID" value="CLYHEMG007247"/>
</dbReference>
<dbReference type="PANTHER" id="PTHR12232">
    <property type="entry name" value="SH3 DOMAIN-BINDING GLUTAMIC ACID-RICH-LIKE PROTEIN"/>
    <property type="match status" value="1"/>
</dbReference>